<keyword evidence="5" id="KW-0812">Transmembrane</keyword>
<proteinExistence type="inferred from homology"/>
<evidence type="ECO:0000313" key="9">
    <source>
        <dbReference type="Proteomes" id="UP000823612"/>
    </source>
</evidence>
<dbReference type="GO" id="GO:0015288">
    <property type="term" value="F:porin activity"/>
    <property type="evidence" value="ECO:0007669"/>
    <property type="project" value="TreeGrafter"/>
</dbReference>
<dbReference type="SUPFAM" id="SSF56954">
    <property type="entry name" value="Outer membrane efflux proteins (OEP)"/>
    <property type="match status" value="1"/>
</dbReference>
<dbReference type="Proteomes" id="UP000823612">
    <property type="component" value="Unassembled WGS sequence"/>
</dbReference>
<dbReference type="GO" id="GO:0009279">
    <property type="term" value="C:cell outer membrane"/>
    <property type="evidence" value="ECO:0007669"/>
    <property type="project" value="UniProtKB-SubCell"/>
</dbReference>
<evidence type="ECO:0000256" key="6">
    <source>
        <dbReference type="ARBA" id="ARBA00023136"/>
    </source>
</evidence>
<evidence type="ECO:0000256" key="3">
    <source>
        <dbReference type="ARBA" id="ARBA00022448"/>
    </source>
</evidence>
<reference evidence="8" key="2">
    <citation type="journal article" date="2021" name="PeerJ">
        <title>Extensive microbial diversity within the chicken gut microbiome revealed by metagenomics and culture.</title>
        <authorList>
            <person name="Gilroy R."/>
            <person name="Ravi A."/>
            <person name="Getino M."/>
            <person name="Pursley I."/>
            <person name="Horton D.L."/>
            <person name="Alikhan N.F."/>
            <person name="Baker D."/>
            <person name="Gharbi K."/>
            <person name="Hall N."/>
            <person name="Watson M."/>
            <person name="Adriaenssens E.M."/>
            <person name="Foster-Nyarko E."/>
            <person name="Jarju S."/>
            <person name="Secka A."/>
            <person name="Antonio M."/>
            <person name="Oren A."/>
            <person name="Chaudhuri R.R."/>
            <person name="La Ragione R."/>
            <person name="Hildebrand F."/>
            <person name="Pallen M.J."/>
        </authorList>
    </citation>
    <scope>NUCLEOTIDE SEQUENCE</scope>
    <source>
        <strain evidence="8">2889</strain>
    </source>
</reference>
<gene>
    <name evidence="8" type="ORF">IAB08_05265</name>
</gene>
<evidence type="ECO:0000256" key="1">
    <source>
        <dbReference type="ARBA" id="ARBA00004442"/>
    </source>
</evidence>
<dbReference type="InterPro" id="IPR051906">
    <property type="entry name" value="TolC-like"/>
</dbReference>
<accession>A0A9D9H2R1</accession>
<keyword evidence="4" id="KW-1134">Transmembrane beta strand</keyword>
<evidence type="ECO:0000313" key="8">
    <source>
        <dbReference type="EMBL" id="MBO8432683.1"/>
    </source>
</evidence>
<evidence type="ECO:0000256" key="4">
    <source>
        <dbReference type="ARBA" id="ARBA00022452"/>
    </source>
</evidence>
<dbReference type="GO" id="GO:1990281">
    <property type="term" value="C:efflux pump complex"/>
    <property type="evidence" value="ECO:0007669"/>
    <property type="project" value="TreeGrafter"/>
</dbReference>
<evidence type="ECO:0000256" key="2">
    <source>
        <dbReference type="ARBA" id="ARBA00007613"/>
    </source>
</evidence>
<dbReference type="PANTHER" id="PTHR30026">
    <property type="entry name" value="OUTER MEMBRANE PROTEIN TOLC"/>
    <property type="match status" value="1"/>
</dbReference>
<sequence length="366" mass="40272">MPLHSDNREDSVSVLPMAAASIPDSIAVPTKVWSLQDCIDYARENNLQVHTARLNQQSAEVQLKSAKASRWPSLSFSSSQGFTSGNKYNDNGEFVTESQYTGTYALSTNVTLYNGGRIHNTIKQQEALTQAQGLLVEKARNDIELSVTTAFLEVLYAKESLQSDSAVLESSSAQLEQSRARYEAGAISQSEHAQVQAQYETDRYNYVVSEANVETRLLELKQLLELGPGESMEVAVPEADHLDLLQELPGVGAVYEAALASMPEIKASEWQIQASGYAEKVAKADMIPSLSFNASVGTGYYTSAQFAFLNQMKSNLNENINVGISIPIYQRRQAKSSVETARINTRQAQLELQSTQKELLKEVEQA</sequence>
<evidence type="ECO:0000256" key="5">
    <source>
        <dbReference type="ARBA" id="ARBA00022692"/>
    </source>
</evidence>
<organism evidence="8 9">
    <name type="scientific">Candidatus Pullibacteroides excrementavium</name>
    <dbReference type="NCBI Taxonomy" id="2840905"/>
    <lineage>
        <taxon>Bacteria</taxon>
        <taxon>Pseudomonadati</taxon>
        <taxon>Bacteroidota</taxon>
        <taxon>Bacteroidia</taxon>
        <taxon>Bacteroidales</taxon>
        <taxon>Candidatus Pullibacteroides</taxon>
    </lineage>
</organism>
<dbReference type="PANTHER" id="PTHR30026:SF20">
    <property type="entry name" value="OUTER MEMBRANE PROTEIN TOLC"/>
    <property type="match status" value="1"/>
</dbReference>
<comment type="caution">
    <text evidence="8">The sequence shown here is derived from an EMBL/GenBank/DDBJ whole genome shotgun (WGS) entry which is preliminary data.</text>
</comment>
<dbReference type="InterPro" id="IPR003423">
    <property type="entry name" value="OMP_efflux"/>
</dbReference>
<keyword evidence="3" id="KW-0813">Transport</keyword>
<name>A0A9D9H2R1_9BACT</name>
<protein>
    <submittedName>
        <fullName evidence="8">TolC family protein</fullName>
    </submittedName>
</protein>
<dbReference type="GO" id="GO:0015562">
    <property type="term" value="F:efflux transmembrane transporter activity"/>
    <property type="evidence" value="ECO:0007669"/>
    <property type="project" value="InterPro"/>
</dbReference>
<dbReference type="Pfam" id="PF02321">
    <property type="entry name" value="OEP"/>
    <property type="match status" value="2"/>
</dbReference>
<dbReference type="Gene3D" id="1.20.1600.10">
    <property type="entry name" value="Outer membrane efflux proteins (OEP)"/>
    <property type="match status" value="1"/>
</dbReference>
<feature type="non-terminal residue" evidence="8">
    <location>
        <position position="366"/>
    </location>
</feature>
<keyword evidence="6" id="KW-0472">Membrane</keyword>
<reference evidence="8" key="1">
    <citation type="submission" date="2020-10" db="EMBL/GenBank/DDBJ databases">
        <authorList>
            <person name="Gilroy R."/>
        </authorList>
    </citation>
    <scope>NUCLEOTIDE SEQUENCE</scope>
    <source>
        <strain evidence="8">2889</strain>
    </source>
</reference>
<comment type="similarity">
    <text evidence="2">Belongs to the outer membrane factor (OMF) (TC 1.B.17) family.</text>
</comment>
<dbReference type="EMBL" id="JADIMZ010000082">
    <property type="protein sequence ID" value="MBO8432683.1"/>
    <property type="molecule type" value="Genomic_DNA"/>
</dbReference>
<comment type="subcellular location">
    <subcellularLocation>
        <location evidence="1">Cell outer membrane</location>
    </subcellularLocation>
</comment>
<evidence type="ECO:0000256" key="7">
    <source>
        <dbReference type="ARBA" id="ARBA00023237"/>
    </source>
</evidence>
<keyword evidence="7" id="KW-0998">Cell outer membrane</keyword>
<dbReference type="AlphaFoldDB" id="A0A9D9H2R1"/>